<reference evidence="2 3" key="1">
    <citation type="submission" date="2021-06" db="EMBL/GenBank/DDBJ databases">
        <authorList>
            <person name="Sun Q."/>
            <person name="Li D."/>
        </authorList>
    </citation>
    <scope>NUCLEOTIDE SEQUENCE [LARGE SCALE GENOMIC DNA]</scope>
    <source>
        <strain evidence="2 3">MSJ-11</strain>
    </source>
</reference>
<feature type="transmembrane region" description="Helical" evidence="1">
    <location>
        <begin position="209"/>
        <end position="229"/>
    </location>
</feature>
<comment type="caution">
    <text evidence="2">The sequence shown here is derived from an EMBL/GenBank/DDBJ whole genome shotgun (WGS) entry which is preliminary data.</text>
</comment>
<dbReference type="RefSeq" id="WP_216437294.1">
    <property type="nucleotide sequence ID" value="NZ_JAHLQF010000001.1"/>
</dbReference>
<dbReference type="PANTHER" id="PTHR37305:SF1">
    <property type="entry name" value="MEMBRANE PROTEIN"/>
    <property type="match status" value="1"/>
</dbReference>
<name>A0ABS6ECH6_9CLOT</name>
<feature type="transmembrane region" description="Helical" evidence="1">
    <location>
        <begin position="235"/>
        <end position="251"/>
    </location>
</feature>
<dbReference type="EMBL" id="JAHLQF010000001">
    <property type="protein sequence ID" value="MBU5482880.1"/>
    <property type="molecule type" value="Genomic_DNA"/>
</dbReference>
<evidence type="ECO:0000313" key="3">
    <source>
        <dbReference type="Proteomes" id="UP000726170"/>
    </source>
</evidence>
<organism evidence="2 3">
    <name type="scientific">Clostridium mobile</name>
    <dbReference type="NCBI Taxonomy" id="2841512"/>
    <lineage>
        <taxon>Bacteria</taxon>
        <taxon>Bacillati</taxon>
        <taxon>Bacillota</taxon>
        <taxon>Clostridia</taxon>
        <taxon>Eubacteriales</taxon>
        <taxon>Clostridiaceae</taxon>
        <taxon>Clostridium</taxon>
    </lineage>
</organism>
<feature type="transmembrane region" description="Helical" evidence="1">
    <location>
        <begin position="176"/>
        <end position="197"/>
    </location>
</feature>
<sequence length="264" mass="29584">MSNKEIALIKKDIKEIFSSKQIYLPMIIVPLLMVVIMPSVILMGVNFSKDTSSLIKDMKGLLEILPLNYGELATEQRIIKASIDYIFPAFFLLIPIMCSSIIGASSFVGEREHKTLETLFYTPISLKELFRGKVLGVFIPSYCITIISFLAFGIVVNLGSWKYFGRIIFPNVKWTILILYLVPAITLLGLTFTVLISAKSKTFQEAQQVSGLIVLPIILLLVGQITGVFLLTNSILLILGTIIYIIDYILFNKITGNFVYEKLV</sequence>
<keyword evidence="3" id="KW-1185">Reference proteome</keyword>
<keyword evidence="1" id="KW-0812">Transmembrane</keyword>
<protein>
    <submittedName>
        <fullName evidence="2">ABC transporter permease subunit</fullName>
    </submittedName>
</protein>
<gene>
    <name evidence="2" type="ORF">KQI86_00995</name>
</gene>
<dbReference type="Proteomes" id="UP000726170">
    <property type="component" value="Unassembled WGS sequence"/>
</dbReference>
<accession>A0ABS6ECH6</accession>
<feature type="transmembrane region" description="Helical" evidence="1">
    <location>
        <begin position="21"/>
        <end position="45"/>
    </location>
</feature>
<keyword evidence="1" id="KW-1133">Transmembrane helix</keyword>
<feature type="transmembrane region" description="Helical" evidence="1">
    <location>
        <begin position="134"/>
        <end position="156"/>
    </location>
</feature>
<evidence type="ECO:0000313" key="2">
    <source>
        <dbReference type="EMBL" id="MBU5482880.1"/>
    </source>
</evidence>
<dbReference type="Pfam" id="PF12679">
    <property type="entry name" value="ABC2_membrane_2"/>
    <property type="match status" value="1"/>
</dbReference>
<keyword evidence="1" id="KW-0472">Membrane</keyword>
<dbReference type="PANTHER" id="PTHR37305">
    <property type="entry name" value="INTEGRAL MEMBRANE PROTEIN-RELATED"/>
    <property type="match status" value="1"/>
</dbReference>
<proteinExistence type="predicted"/>
<evidence type="ECO:0000256" key="1">
    <source>
        <dbReference type="SAM" id="Phobius"/>
    </source>
</evidence>
<feature type="transmembrane region" description="Helical" evidence="1">
    <location>
        <begin position="85"/>
        <end position="108"/>
    </location>
</feature>